<evidence type="ECO:0000256" key="2">
    <source>
        <dbReference type="ARBA" id="ARBA00023125"/>
    </source>
</evidence>
<dbReference type="PANTHER" id="PTHR43280">
    <property type="entry name" value="ARAC-FAMILY TRANSCRIPTIONAL REGULATOR"/>
    <property type="match status" value="1"/>
</dbReference>
<evidence type="ECO:0000313" key="5">
    <source>
        <dbReference type="EMBL" id="HAZ7494595.1"/>
    </source>
</evidence>
<dbReference type="InterPro" id="IPR020449">
    <property type="entry name" value="Tscrpt_reg_AraC-type_HTH"/>
</dbReference>
<dbReference type="InterPro" id="IPR018060">
    <property type="entry name" value="HTH_AraC"/>
</dbReference>
<gene>
    <name evidence="5" type="ORF">J8F57_004910</name>
</gene>
<organism evidence="5 6">
    <name type="scientific">Escherichia coli</name>
    <dbReference type="NCBI Taxonomy" id="562"/>
    <lineage>
        <taxon>Bacteria</taxon>
        <taxon>Pseudomonadati</taxon>
        <taxon>Pseudomonadota</taxon>
        <taxon>Gammaproteobacteria</taxon>
        <taxon>Enterobacterales</taxon>
        <taxon>Enterobacteriaceae</taxon>
        <taxon>Escherichia</taxon>
    </lineage>
</organism>
<feature type="domain" description="HTH araC/xylS-type" evidence="4">
    <location>
        <begin position="165"/>
        <end position="262"/>
    </location>
</feature>
<evidence type="ECO:0000259" key="4">
    <source>
        <dbReference type="PROSITE" id="PS01124"/>
    </source>
</evidence>
<dbReference type="EMBL" id="DADPIR010000062">
    <property type="protein sequence ID" value="HAZ7494595.1"/>
    <property type="molecule type" value="Genomic_DNA"/>
</dbReference>
<protein>
    <submittedName>
        <fullName evidence="5">Helix-turn-helix transcriptional regulator</fullName>
    </submittedName>
</protein>
<reference evidence="5" key="1">
    <citation type="journal article" date="2018" name="Genome Biol.">
        <title>SKESA: strategic k-mer extension for scrupulous assemblies.</title>
        <authorList>
            <person name="Souvorov A."/>
            <person name="Agarwala R."/>
            <person name="Lipman D.J."/>
        </authorList>
    </citation>
    <scope>NUCLEOTIDE SEQUENCE</scope>
    <source>
        <strain evidence="5">SJP41</strain>
    </source>
</reference>
<evidence type="ECO:0000256" key="1">
    <source>
        <dbReference type="ARBA" id="ARBA00023015"/>
    </source>
</evidence>
<dbReference type="GO" id="GO:0043565">
    <property type="term" value="F:sequence-specific DNA binding"/>
    <property type="evidence" value="ECO:0007669"/>
    <property type="project" value="InterPro"/>
</dbReference>
<dbReference type="PRINTS" id="PR00032">
    <property type="entry name" value="HTHARAC"/>
</dbReference>
<reference evidence="5" key="2">
    <citation type="submission" date="2021-03" db="EMBL/GenBank/DDBJ databases">
        <authorList>
            <consortium name="NCBI Pathogen Detection Project"/>
        </authorList>
    </citation>
    <scope>NUCLEOTIDE SEQUENCE</scope>
    <source>
        <strain evidence="5">SJP41</strain>
    </source>
</reference>
<name>A0AAN5ZLM7_ECOLX</name>
<dbReference type="Proteomes" id="UP000868636">
    <property type="component" value="Unassembled WGS sequence"/>
</dbReference>
<dbReference type="Gene3D" id="1.10.10.60">
    <property type="entry name" value="Homeodomain-like"/>
    <property type="match status" value="1"/>
</dbReference>
<keyword evidence="3" id="KW-0804">Transcription</keyword>
<evidence type="ECO:0000313" key="6">
    <source>
        <dbReference type="Proteomes" id="UP000868636"/>
    </source>
</evidence>
<dbReference type="AlphaFoldDB" id="A0AAN5ZLM7"/>
<proteinExistence type="predicted"/>
<keyword evidence="2" id="KW-0238">DNA-binding</keyword>
<dbReference type="GO" id="GO:0003700">
    <property type="term" value="F:DNA-binding transcription factor activity"/>
    <property type="evidence" value="ECO:0007669"/>
    <property type="project" value="InterPro"/>
</dbReference>
<comment type="caution">
    <text evidence="5">The sequence shown here is derived from an EMBL/GenBank/DDBJ whole genome shotgun (WGS) entry which is preliminary data.</text>
</comment>
<dbReference type="PROSITE" id="PS01124">
    <property type="entry name" value="HTH_ARAC_FAMILY_2"/>
    <property type="match status" value="1"/>
</dbReference>
<dbReference type="SUPFAM" id="SSF46689">
    <property type="entry name" value="Homeodomain-like"/>
    <property type="match status" value="1"/>
</dbReference>
<keyword evidence="1" id="KW-0805">Transcription regulation</keyword>
<dbReference type="SMART" id="SM00342">
    <property type="entry name" value="HTH_ARAC"/>
    <property type="match status" value="1"/>
</dbReference>
<dbReference type="InterPro" id="IPR009057">
    <property type="entry name" value="Homeodomain-like_sf"/>
</dbReference>
<sequence length="264" mass="30457">MISNFEKKNKTITITNIKIKNHLIIYASNCELKIEMNGKVTRYRQNSFISIEKGVSINCTIKRINETKMPCEYIVLDRDLLITIKDVCFCLNMINMDINSFGLPTDNKVIGFNSTATAVQLFREINKVNDMKKNALKLTTFIAGSENSTLLIQSILSSGIITFSDKLIKTFEQDLSKRWRLGDVAEIFNVSEISIRKRLDAEKTTFYQVLLERRMNKALQLLLDNELQVDMIAKKIGISSTSYFIKVFRKHFGVTPKCFLMYFR</sequence>
<evidence type="ECO:0000256" key="3">
    <source>
        <dbReference type="ARBA" id="ARBA00023163"/>
    </source>
</evidence>
<accession>A0AAN5ZLM7</accession>
<dbReference type="Pfam" id="PF12833">
    <property type="entry name" value="HTH_18"/>
    <property type="match status" value="1"/>
</dbReference>
<dbReference type="PANTHER" id="PTHR43280:SF33">
    <property type="entry name" value="HTH-TYPE TRANSCRIPTIONAL REGULATOR APPY-RELATED"/>
    <property type="match status" value="1"/>
</dbReference>